<gene>
    <name evidence="3" type="ORF">PCOR1329_LOCUS20220</name>
</gene>
<reference evidence="3" key="1">
    <citation type="submission" date="2023-10" db="EMBL/GenBank/DDBJ databases">
        <authorList>
            <person name="Chen Y."/>
            <person name="Shah S."/>
            <person name="Dougan E. K."/>
            <person name="Thang M."/>
            <person name="Chan C."/>
        </authorList>
    </citation>
    <scope>NUCLEOTIDE SEQUENCE [LARGE SCALE GENOMIC DNA]</scope>
</reference>
<accession>A0ABN9RG26</accession>
<protein>
    <recommendedName>
        <fullName evidence="2">Mei2-like C-terminal RNA recognition motif domain-containing protein</fullName>
    </recommendedName>
</protein>
<comment type="caution">
    <text evidence="3">The sequence shown here is derived from an EMBL/GenBank/DDBJ whole genome shotgun (WGS) entry which is preliminary data.</text>
</comment>
<dbReference type="EMBL" id="CAUYUJ010006535">
    <property type="protein sequence ID" value="CAK0817704.1"/>
    <property type="molecule type" value="Genomic_DNA"/>
</dbReference>
<name>A0ABN9RG26_9DINO</name>
<sequence length="505" mass="56046">MDTHRSHQRVCCGSAQLPRSKLLDVVIEKDNEDGARIQGPRLVPMGGACLQSTSGLLRHELTASGARDFPSEFEHAISHATQSEWVDCAGYLISSHATAPPVCPQVTGRLSSILSLYAPLVVPEGYCRPQALGEVLFEQAEVNDADFSHYCTSLPDVDRVQDGAVCAATLNPASKLASETAKAGGGLHPDVTTVMFRHIPRWCSEWQVMREIDDAGFMGMYDFFYLPLGTRSKANRGFAFLNFCSPAIAQEFYAVFHGSELCSHPAGLAEHALAVLPADLQGFDRNAAHYLSSRAHMRGAAPAQNRPLFFKEASFARPCRRTWRASRRRAPALLRRRPAAACRGRRCAGRRRRPRLPRRARGSARTAAAPKRETAASAPGVASAGWREAVPSIWETVHLGDRTLERCIGSARCLQYPHTRLHIGLSICMSRYNTLEHPEETVRREARVAVSSHALAPRRPKCTDSIDKFFRARFNTSLERELHNARGRFSDKFRAEYLSYMHTVV</sequence>
<dbReference type="Proteomes" id="UP001189429">
    <property type="component" value="Unassembled WGS sequence"/>
</dbReference>
<evidence type="ECO:0000313" key="4">
    <source>
        <dbReference type="Proteomes" id="UP001189429"/>
    </source>
</evidence>
<evidence type="ECO:0000313" key="3">
    <source>
        <dbReference type="EMBL" id="CAK0817704.1"/>
    </source>
</evidence>
<dbReference type="SUPFAM" id="SSF54928">
    <property type="entry name" value="RNA-binding domain, RBD"/>
    <property type="match status" value="1"/>
</dbReference>
<feature type="region of interest" description="Disordered" evidence="1">
    <location>
        <begin position="345"/>
        <end position="381"/>
    </location>
</feature>
<evidence type="ECO:0000256" key="1">
    <source>
        <dbReference type="SAM" id="MobiDB-lite"/>
    </source>
</evidence>
<evidence type="ECO:0000259" key="2">
    <source>
        <dbReference type="Pfam" id="PF04059"/>
    </source>
</evidence>
<dbReference type="Pfam" id="PF04059">
    <property type="entry name" value="RRM_2"/>
    <property type="match status" value="1"/>
</dbReference>
<feature type="compositionally biased region" description="Basic residues" evidence="1">
    <location>
        <begin position="345"/>
        <end position="362"/>
    </location>
</feature>
<organism evidence="3 4">
    <name type="scientific">Prorocentrum cordatum</name>
    <dbReference type="NCBI Taxonomy" id="2364126"/>
    <lineage>
        <taxon>Eukaryota</taxon>
        <taxon>Sar</taxon>
        <taxon>Alveolata</taxon>
        <taxon>Dinophyceae</taxon>
        <taxon>Prorocentrales</taxon>
        <taxon>Prorocentraceae</taxon>
        <taxon>Prorocentrum</taxon>
    </lineage>
</organism>
<keyword evidence="4" id="KW-1185">Reference proteome</keyword>
<dbReference type="InterPro" id="IPR035979">
    <property type="entry name" value="RBD_domain_sf"/>
</dbReference>
<proteinExistence type="predicted"/>
<feature type="domain" description="Mei2-like C-terminal RNA recognition motif" evidence="2">
    <location>
        <begin position="192"/>
        <end position="261"/>
    </location>
</feature>
<dbReference type="InterPro" id="IPR007201">
    <property type="entry name" value="Mei2-like_Rrm_C"/>
</dbReference>